<reference evidence="1" key="1">
    <citation type="submission" date="2018-05" db="EMBL/GenBank/DDBJ databases">
        <authorList>
            <person name="Lanie J.A."/>
            <person name="Ng W.-L."/>
            <person name="Kazmierczak K.M."/>
            <person name="Andrzejewski T.M."/>
            <person name="Davidsen T.M."/>
            <person name="Wayne K.J."/>
            <person name="Tettelin H."/>
            <person name="Glass J.I."/>
            <person name="Rusch D."/>
            <person name="Podicherti R."/>
            <person name="Tsui H.-C.T."/>
            <person name="Winkler M.E."/>
        </authorList>
    </citation>
    <scope>NUCLEOTIDE SEQUENCE</scope>
</reference>
<dbReference type="SUPFAM" id="SSF53474">
    <property type="entry name" value="alpha/beta-Hydrolases"/>
    <property type="match status" value="1"/>
</dbReference>
<sequence length="215" mass="23487">MSSSRYTALLSSALFVATLCLAADPVPQTLEELWADFPAVDKATPLDTEILKAWEEHDVTLRLVRFTIGTFKGEKLKLAGFYAFPKGKHKHDLPALVVCHGGGQKASIGGPKNWAMNGYAAFCPNNGAQPWGKSFEGVPNTDYGSFNPSIRKPDVRQGKGRLAPGPNTIDDVLIPRNEDMYLRMVGMRRALTFLQSQPEVDPEKLGFRGHSTGGV</sequence>
<dbReference type="Gene3D" id="3.40.50.1820">
    <property type="entry name" value="alpha/beta hydrolase"/>
    <property type="match status" value="1"/>
</dbReference>
<accession>A0A382YVI1</accession>
<dbReference type="AlphaFoldDB" id="A0A382YVI1"/>
<feature type="non-terminal residue" evidence="1">
    <location>
        <position position="215"/>
    </location>
</feature>
<gene>
    <name evidence="1" type="ORF">METZ01_LOCUS440130</name>
</gene>
<organism evidence="1">
    <name type="scientific">marine metagenome</name>
    <dbReference type="NCBI Taxonomy" id="408172"/>
    <lineage>
        <taxon>unclassified sequences</taxon>
        <taxon>metagenomes</taxon>
        <taxon>ecological metagenomes</taxon>
    </lineage>
</organism>
<evidence type="ECO:0000313" key="1">
    <source>
        <dbReference type="EMBL" id="SVD87276.1"/>
    </source>
</evidence>
<name>A0A382YVI1_9ZZZZ</name>
<proteinExistence type="predicted"/>
<dbReference type="EMBL" id="UINC01178879">
    <property type="protein sequence ID" value="SVD87276.1"/>
    <property type="molecule type" value="Genomic_DNA"/>
</dbReference>
<protein>
    <submittedName>
        <fullName evidence="1">Uncharacterized protein</fullName>
    </submittedName>
</protein>
<dbReference type="InterPro" id="IPR029058">
    <property type="entry name" value="AB_hydrolase_fold"/>
</dbReference>